<organism evidence="3 4">
    <name type="scientific">Prymnesium parvum</name>
    <name type="common">Toxic golden alga</name>
    <dbReference type="NCBI Taxonomy" id="97485"/>
    <lineage>
        <taxon>Eukaryota</taxon>
        <taxon>Haptista</taxon>
        <taxon>Haptophyta</taxon>
        <taxon>Prymnesiophyceae</taxon>
        <taxon>Prymnesiales</taxon>
        <taxon>Prymnesiaceae</taxon>
        <taxon>Prymnesium</taxon>
    </lineage>
</organism>
<evidence type="ECO:0000313" key="3">
    <source>
        <dbReference type="EMBL" id="KAL1515040.1"/>
    </source>
</evidence>
<gene>
    <name evidence="3" type="ORF">AB1Y20_004106</name>
</gene>
<proteinExistence type="predicted"/>
<evidence type="ECO:0000256" key="2">
    <source>
        <dbReference type="SAM" id="Phobius"/>
    </source>
</evidence>
<feature type="compositionally biased region" description="Basic and acidic residues" evidence="1">
    <location>
        <begin position="167"/>
        <end position="176"/>
    </location>
</feature>
<feature type="transmembrane region" description="Helical" evidence="2">
    <location>
        <begin position="81"/>
        <end position="99"/>
    </location>
</feature>
<dbReference type="AlphaFoldDB" id="A0AB34J9A7"/>
<feature type="compositionally biased region" description="Low complexity" evidence="1">
    <location>
        <begin position="46"/>
        <end position="55"/>
    </location>
</feature>
<keyword evidence="2" id="KW-0812">Transmembrane</keyword>
<accession>A0AB34J9A7</accession>
<keyword evidence="4" id="KW-1185">Reference proteome</keyword>
<evidence type="ECO:0000313" key="4">
    <source>
        <dbReference type="Proteomes" id="UP001515480"/>
    </source>
</evidence>
<keyword evidence="2" id="KW-1133">Transmembrane helix</keyword>
<comment type="caution">
    <text evidence="3">The sequence shown here is derived from an EMBL/GenBank/DDBJ whole genome shotgun (WGS) entry which is preliminary data.</text>
</comment>
<feature type="compositionally biased region" description="Low complexity" evidence="1">
    <location>
        <begin position="1"/>
        <end position="19"/>
    </location>
</feature>
<protein>
    <submittedName>
        <fullName evidence="3">Uncharacterized protein</fullName>
    </submittedName>
</protein>
<name>A0AB34J9A7_PRYPA</name>
<dbReference type="Proteomes" id="UP001515480">
    <property type="component" value="Unassembled WGS sequence"/>
</dbReference>
<feature type="region of interest" description="Disordered" evidence="1">
    <location>
        <begin position="1"/>
        <end position="55"/>
    </location>
</feature>
<evidence type="ECO:0000256" key="1">
    <source>
        <dbReference type="SAM" id="MobiDB-lite"/>
    </source>
</evidence>
<feature type="region of interest" description="Disordered" evidence="1">
    <location>
        <begin position="163"/>
        <end position="189"/>
    </location>
</feature>
<feature type="compositionally biased region" description="Basic and acidic residues" evidence="1">
    <location>
        <begin position="33"/>
        <end position="45"/>
    </location>
</feature>
<keyword evidence="2" id="KW-0472">Membrane</keyword>
<reference evidence="3 4" key="1">
    <citation type="journal article" date="2024" name="Science">
        <title>Giant polyketide synthase enzymes in the biosynthesis of giant marine polyether toxins.</title>
        <authorList>
            <person name="Fallon T.R."/>
            <person name="Shende V.V."/>
            <person name="Wierzbicki I.H."/>
            <person name="Pendleton A.L."/>
            <person name="Watervoot N.F."/>
            <person name="Auber R.P."/>
            <person name="Gonzalez D.J."/>
            <person name="Wisecaver J.H."/>
            <person name="Moore B.S."/>
        </authorList>
    </citation>
    <scope>NUCLEOTIDE SEQUENCE [LARGE SCALE GENOMIC DNA]</scope>
    <source>
        <strain evidence="3 4">12B1</strain>
    </source>
</reference>
<dbReference type="EMBL" id="JBGBPQ010000012">
    <property type="protein sequence ID" value="KAL1515040.1"/>
    <property type="molecule type" value="Genomic_DNA"/>
</dbReference>
<sequence>MARGSKPNTTGTAAPPAAEKPAEPPNGACGEGCTHDHAHSHEHSHAPSAAPAAGGERWLTSQQYKGIGKYLKPWGKPPTGTTFWIQIITTAAVIVISILKGVESTVAIVVSTGPAATVHAEQNPMVLASGICFGLFSLVLGAGYLLARRSAAAPPEVEAEEVVAAPKAKDGAPKEAKAKRREARSEEAQERQAIKSARLEAQLAEELKARDTDLAHRRQEVWAQAEAEGLSAADTQKRMWLVEQDHQERVALKERIHRVHEAAAKEGLSQEETHMRVNETIHMHEESRKMRQGQAKELRDLEQEAVKDGCLPAEVRRRVHSRKQAHAVELAAFETHREVITTVVQQCKAQNLKDEAIKQAVTQAKAKLTEDVHMKHRAWMMQEKKARALAAAALKESARYPPEVRNIMLSRVRIDGLKARPELNGRFGTVATYKAAADNKPGRLAVTVDGESAPVLLKMEALTVVGFDDQPLPLSEMTDEDGPPPLM</sequence>
<feature type="transmembrane region" description="Helical" evidence="2">
    <location>
        <begin position="126"/>
        <end position="147"/>
    </location>
</feature>